<feature type="binding site" evidence="7">
    <location>
        <position position="214"/>
    </location>
    <ligand>
        <name>Fe(2+)</name>
        <dbReference type="ChEBI" id="CHEBI:29033"/>
    </ligand>
</feature>
<evidence type="ECO:0000313" key="10">
    <source>
        <dbReference type="Proteomes" id="UP001595724"/>
    </source>
</evidence>
<keyword evidence="3 7" id="KW-0350">Heme biosynthesis</keyword>
<evidence type="ECO:0000256" key="8">
    <source>
        <dbReference type="RuleBase" id="RU000607"/>
    </source>
</evidence>
<protein>
    <recommendedName>
        <fullName evidence="7 8">Ferrochelatase</fullName>
        <ecNumber evidence="7 8">4.98.1.1</ecNumber>
    </recommendedName>
    <alternativeName>
        <fullName evidence="7">Heme synthase</fullName>
    </alternativeName>
    <alternativeName>
        <fullName evidence="7">Protoheme ferro-lyase</fullName>
    </alternativeName>
</protein>
<dbReference type="Gene3D" id="3.40.50.1400">
    <property type="match status" value="2"/>
</dbReference>
<comment type="function">
    <text evidence="7 8">Catalyzes the ferrous insertion into protoporphyrin IX.</text>
</comment>
<evidence type="ECO:0000256" key="1">
    <source>
        <dbReference type="ARBA" id="ARBA00007718"/>
    </source>
</evidence>
<dbReference type="HAMAP" id="MF_00323">
    <property type="entry name" value="Ferrochelatase"/>
    <property type="match status" value="1"/>
</dbReference>
<dbReference type="Pfam" id="PF00762">
    <property type="entry name" value="Ferrochelatase"/>
    <property type="match status" value="1"/>
</dbReference>
<keyword evidence="2 7" id="KW-0408">Iron</keyword>
<keyword evidence="4 7" id="KW-0456">Lyase</keyword>
<evidence type="ECO:0000256" key="5">
    <source>
        <dbReference type="ARBA" id="ARBA00023244"/>
    </source>
</evidence>
<evidence type="ECO:0000256" key="7">
    <source>
        <dbReference type="HAMAP-Rule" id="MF_00323"/>
    </source>
</evidence>
<evidence type="ECO:0000256" key="4">
    <source>
        <dbReference type="ARBA" id="ARBA00023239"/>
    </source>
</evidence>
<dbReference type="NCBIfam" id="TIGR00109">
    <property type="entry name" value="hemH"/>
    <property type="match status" value="1"/>
</dbReference>
<dbReference type="PANTHER" id="PTHR11108">
    <property type="entry name" value="FERROCHELATASE"/>
    <property type="match status" value="1"/>
</dbReference>
<comment type="catalytic activity">
    <reaction evidence="6">
        <text>Fe-coproporphyrin III + 2 H(+) = coproporphyrin III + Fe(2+)</text>
        <dbReference type="Rhea" id="RHEA:49572"/>
        <dbReference type="ChEBI" id="CHEBI:15378"/>
        <dbReference type="ChEBI" id="CHEBI:29033"/>
        <dbReference type="ChEBI" id="CHEBI:68438"/>
        <dbReference type="ChEBI" id="CHEBI:131725"/>
        <dbReference type="EC" id="4.99.1.9"/>
    </reaction>
    <physiologicalReaction direction="right-to-left" evidence="6">
        <dbReference type="Rhea" id="RHEA:49574"/>
    </physiologicalReaction>
</comment>
<dbReference type="InterPro" id="IPR001015">
    <property type="entry name" value="Ferrochelatase"/>
</dbReference>
<gene>
    <name evidence="7 9" type="primary">hemH</name>
    <name evidence="9" type="ORF">ACFOM9_11240</name>
</gene>
<comment type="subcellular location">
    <subcellularLocation>
        <location evidence="7 8">Cytoplasm</location>
    </subcellularLocation>
</comment>
<name>A0ABV7UW29_9GAMM</name>
<sequence length="344" mass="36828">MPTAPDMPAPGANRAVDLAASDTPAPQGVLVVNLGTPRAPTAAAVRRYLAEFLHDRRVVQLSRWLWCPLLHGVILPLRSPRVAKKYAQIWMEDGSPLAVHTQRLALAIGERLPDVRVSHAMRYGAPDIATEVRALQSQGCARVLVLPLYPQYSTTTTASVADVVERVARAAGAPQLRMIDQYATDPAVIAALAGSVRAHWQAHGRGERLLLSFHGIPQRLVDGGDPYSTQCHATAAALAQALGLGHGEWLVAFQSRFGREQWLQPATDATLRALAGAGVGRVDVVCPGFPADCLETLEEIALQNAEIFRAAGGGGLSYIPCLNDAPAHADALAALVRRELDAWR</sequence>
<dbReference type="InterPro" id="IPR033644">
    <property type="entry name" value="Ferrochelatase_C"/>
</dbReference>
<dbReference type="PROSITE" id="PS00534">
    <property type="entry name" value="FERROCHELATASE"/>
    <property type="match status" value="1"/>
</dbReference>
<keyword evidence="7 8" id="KW-0963">Cytoplasm</keyword>
<feature type="binding site" evidence="7">
    <location>
        <position position="295"/>
    </location>
    <ligand>
        <name>Fe(2+)</name>
        <dbReference type="ChEBI" id="CHEBI:29033"/>
    </ligand>
</feature>
<comment type="pathway">
    <text evidence="7 8">Porphyrin-containing compound metabolism; protoheme biosynthesis; protoheme from protoporphyrin-IX: step 1/1.</text>
</comment>
<organism evidence="9 10">
    <name type="scientific">Luteimonas notoginsengisoli</name>
    <dbReference type="NCBI Taxonomy" id="1578200"/>
    <lineage>
        <taxon>Bacteria</taxon>
        <taxon>Pseudomonadati</taxon>
        <taxon>Pseudomonadota</taxon>
        <taxon>Gammaproteobacteria</taxon>
        <taxon>Lysobacterales</taxon>
        <taxon>Lysobacteraceae</taxon>
        <taxon>Luteimonas</taxon>
    </lineage>
</organism>
<evidence type="ECO:0000256" key="3">
    <source>
        <dbReference type="ARBA" id="ARBA00023133"/>
    </source>
</evidence>
<dbReference type="InterPro" id="IPR033659">
    <property type="entry name" value="Ferrochelatase_N"/>
</dbReference>
<dbReference type="SUPFAM" id="SSF53800">
    <property type="entry name" value="Chelatase"/>
    <property type="match status" value="1"/>
</dbReference>
<keyword evidence="7" id="KW-0479">Metal-binding</keyword>
<comment type="caution">
    <text evidence="9">The sequence shown here is derived from an EMBL/GenBank/DDBJ whole genome shotgun (WGS) entry which is preliminary data.</text>
</comment>
<dbReference type="CDD" id="cd03411">
    <property type="entry name" value="Ferrochelatase_N"/>
    <property type="match status" value="1"/>
</dbReference>
<evidence type="ECO:0000256" key="6">
    <source>
        <dbReference type="ARBA" id="ARBA00024536"/>
    </source>
</evidence>
<proteinExistence type="inferred from homology"/>
<dbReference type="CDD" id="cd00419">
    <property type="entry name" value="Ferrochelatase_C"/>
    <property type="match status" value="1"/>
</dbReference>
<keyword evidence="5 7" id="KW-0627">Porphyrin biosynthesis</keyword>
<dbReference type="InterPro" id="IPR019772">
    <property type="entry name" value="Ferrochelatase_AS"/>
</dbReference>
<keyword evidence="10" id="KW-1185">Reference proteome</keyword>
<evidence type="ECO:0000256" key="2">
    <source>
        <dbReference type="ARBA" id="ARBA00023004"/>
    </source>
</evidence>
<evidence type="ECO:0000313" key="9">
    <source>
        <dbReference type="EMBL" id="MFC3660642.1"/>
    </source>
</evidence>
<comment type="catalytic activity">
    <reaction evidence="7 8">
        <text>heme b + 2 H(+) = protoporphyrin IX + Fe(2+)</text>
        <dbReference type="Rhea" id="RHEA:22584"/>
        <dbReference type="ChEBI" id="CHEBI:15378"/>
        <dbReference type="ChEBI" id="CHEBI:29033"/>
        <dbReference type="ChEBI" id="CHEBI:57306"/>
        <dbReference type="ChEBI" id="CHEBI:60344"/>
        <dbReference type="EC" id="4.98.1.1"/>
    </reaction>
</comment>
<dbReference type="PANTHER" id="PTHR11108:SF1">
    <property type="entry name" value="FERROCHELATASE, MITOCHONDRIAL"/>
    <property type="match status" value="1"/>
</dbReference>
<reference evidence="10" key="1">
    <citation type="journal article" date="2019" name="Int. J. Syst. Evol. Microbiol.">
        <title>The Global Catalogue of Microorganisms (GCM) 10K type strain sequencing project: providing services to taxonomists for standard genome sequencing and annotation.</title>
        <authorList>
            <consortium name="The Broad Institute Genomics Platform"/>
            <consortium name="The Broad Institute Genome Sequencing Center for Infectious Disease"/>
            <person name="Wu L."/>
            <person name="Ma J."/>
        </authorList>
    </citation>
    <scope>NUCLEOTIDE SEQUENCE [LARGE SCALE GENOMIC DNA]</scope>
    <source>
        <strain evidence="10">KCTC 42211</strain>
    </source>
</reference>
<accession>A0ABV7UW29</accession>
<comment type="similarity">
    <text evidence="1 7 8">Belongs to the ferrochelatase family.</text>
</comment>
<dbReference type="EMBL" id="JBHRYF010000008">
    <property type="protein sequence ID" value="MFC3660642.1"/>
    <property type="molecule type" value="Genomic_DNA"/>
</dbReference>
<dbReference type="Proteomes" id="UP001595724">
    <property type="component" value="Unassembled WGS sequence"/>
</dbReference>
<dbReference type="EC" id="4.98.1.1" evidence="7 8"/>